<dbReference type="EC" id="4.3.1.16" evidence="2"/>
<keyword evidence="2" id="KW-0456">Lyase</keyword>
<feature type="compositionally biased region" description="Basic residues" evidence="1">
    <location>
        <begin position="65"/>
        <end position="84"/>
    </location>
</feature>
<evidence type="ECO:0000313" key="2">
    <source>
        <dbReference type="EMBL" id="CAA9553925.1"/>
    </source>
</evidence>
<accession>A0A6J4UL50</accession>
<feature type="compositionally biased region" description="Basic and acidic residues" evidence="1">
    <location>
        <begin position="27"/>
        <end position="39"/>
    </location>
</feature>
<evidence type="ECO:0000256" key="1">
    <source>
        <dbReference type="SAM" id="MobiDB-lite"/>
    </source>
</evidence>
<feature type="compositionally biased region" description="Basic residues" evidence="1">
    <location>
        <begin position="45"/>
        <end position="55"/>
    </location>
</feature>
<dbReference type="GO" id="GO:0030848">
    <property type="term" value="F:threo-3-hydroxyaspartate ammonia-lyase activity"/>
    <property type="evidence" value="ECO:0007669"/>
    <property type="project" value="UniProtKB-EC"/>
</dbReference>
<feature type="region of interest" description="Disordered" evidence="1">
    <location>
        <begin position="1"/>
        <end position="114"/>
    </location>
</feature>
<dbReference type="AlphaFoldDB" id="A0A6J4UL50"/>
<sequence length="114" mass="13709">GRRLHAFPRGGTPYRPRCGPPDHRRRSADDDAGRTDLRCRPAPRVPRHPRHRRRDPGRDGFRLRAPPRRRRTQRRHRPRRRPGRQGRDRRPPHRRHPLRRQRRPGAVRGAVRGM</sequence>
<feature type="non-terminal residue" evidence="2">
    <location>
        <position position="1"/>
    </location>
</feature>
<reference evidence="2" key="1">
    <citation type="submission" date="2020-02" db="EMBL/GenBank/DDBJ databases">
        <authorList>
            <person name="Meier V. D."/>
        </authorList>
    </citation>
    <scope>NUCLEOTIDE SEQUENCE</scope>
    <source>
        <strain evidence="2">AVDCRST_MAG70</strain>
    </source>
</reference>
<feature type="compositionally biased region" description="Basic residues" evidence="1">
    <location>
        <begin position="90"/>
        <end position="105"/>
    </location>
</feature>
<proteinExistence type="predicted"/>
<organism evidence="2">
    <name type="scientific">uncultured Thermomicrobiales bacterium</name>
    <dbReference type="NCBI Taxonomy" id="1645740"/>
    <lineage>
        <taxon>Bacteria</taxon>
        <taxon>Pseudomonadati</taxon>
        <taxon>Thermomicrobiota</taxon>
        <taxon>Thermomicrobia</taxon>
        <taxon>Thermomicrobiales</taxon>
        <taxon>environmental samples</taxon>
    </lineage>
</organism>
<dbReference type="EMBL" id="CADCWH010000179">
    <property type="protein sequence ID" value="CAA9553925.1"/>
    <property type="molecule type" value="Genomic_DNA"/>
</dbReference>
<gene>
    <name evidence="2" type="ORF">AVDCRST_MAG70-1141</name>
</gene>
<feature type="non-terminal residue" evidence="2">
    <location>
        <position position="114"/>
    </location>
</feature>
<name>A0A6J4UL50_9BACT</name>
<protein>
    <submittedName>
        <fullName evidence="2">L-threo-3-hydroxyaspartate ammonia-lyase</fullName>
        <ecNumber evidence="2">4.3.1.16</ecNumber>
    </submittedName>
</protein>